<evidence type="ECO:0000313" key="4">
    <source>
        <dbReference type="Proteomes" id="UP000613266"/>
    </source>
</evidence>
<organism evidence="3 4">
    <name type="scientific">Inhella proteolytica</name>
    <dbReference type="NCBI Taxonomy" id="2795029"/>
    <lineage>
        <taxon>Bacteria</taxon>
        <taxon>Pseudomonadati</taxon>
        <taxon>Pseudomonadota</taxon>
        <taxon>Betaproteobacteria</taxon>
        <taxon>Burkholderiales</taxon>
        <taxon>Sphaerotilaceae</taxon>
        <taxon>Inhella</taxon>
    </lineage>
</organism>
<dbReference type="SUPFAM" id="SSF56235">
    <property type="entry name" value="N-terminal nucleophile aminohydrolases (Ntn hydrolases)"/>
    <property type="match status" value="1"/>
</dbReference>
<reference evidence="3" key="1">
    <citation type="submission" date="2020-12" db="EMBL/GenBank/DDBJ databases">
        <title>The genome sequence of Inhella sp. 1Y17.</title>
        <authorList>
            <person name="Liu Y."/>
        </authorList>
    </citation>
    <scope>NUCLEOTIDE SEQUENCE</scope>
    <source>
        <strain evidence="3">1Y17</strain>
    </source>
</reference>
<proteinExistence type="inferred from homology"/>
<dbReference type="PANTHER" id="PTHR34218:SF4">
    <property type="entry name" value="ACYL-HOMOSERINE LACTONE ACYLASE QUIP"/>
    <property type="match status" value="1"/>
</dbReference>
<dbReference type="InterPro" id="IPR014395">
    <property type="entry name" value="Pen/GL7ACA/AHL_acylase"/>
</dbReference>
<feature type="active site" description="Nucleophile" evidence="2">
    <location>
        <position position="256"/>
    </location>
</feature>
<evidence type="ECO:0000313" key="3">
    <source>
        <dbReference type="EMBL" id="MBH9575531.1"/>
    </source>
</evidence>
<comment type="similarity">
    <text evidence="1">Belongs to the peptidase S45 family.</text>
</comment>
<protein>
    <submittedName>
        <fullName evidence="3">Penicillin acylase family protein</fullName>
    </submittedName>
</protein>
<dbReference type="PIRSF" id="PIRSF001227">
    <property type="entry name" value="Pen_acylase"/>
    <property type="match status" value="1"/>
</dbReference>
<dbReference type="Proteomes" id="UP000613266">
    <property type="component" value="Unassembled WGS sequence"/>
</dbReference>
<dbReference type="InterPro" id="IPR002692">
    <property type="entry name" value="S45"/>
</dbReference>
<dbReference type="GO" id="GO:0017000">
    <property type="term" value="P:antibiotic biosynthetic process"/>
    <property type="evidence" value="ECO:0007669"/>
    <property type="project" value="InterPro"/>
</dbReference>
<comment type="caution">
    <text evidence="3">The sequence shown here is derived from an EMBL/GenBank/DDBJ whole genome shotgun (WGS) entry which is preliminary data.</text>
</comment>
<evidence type="ECO:0000256" key="1">
    <source>
        <dbReference type="ARBA" id="ARBA00006586"/>
    </source>
</evidence>
<dbReference type="InterPro" id="IPR029055">
    <property type="entry name" value="Ntn_hydrolases_N"/>
</dbReference>
<sequence length="758" mass="81558">MTRRWLARGLAALALLLLAALLAIWLLLRASLPPLQGELPAPGLAAPVELQRDARGTASVHAANRSDAAYGIGVAHGQDRFFQMDTLRRAAAGEMAALVGAPGLKIDRATRGHGFRARAEQAYAALSPAEQGLLQAYAAGVNRGLQSLGARPPEYWLLRQAPAPWQPVDSLLAVYAMYLNLQADQLGQLRGRMALRERLGAPLADFLLAPGIPELDAPLDGVAFAQRGPIPAPPPGWGQGAAPRQQMAGEAGQVGSNAWAVGGARRPGQPGLLANDMHLSLGLPNTWYRMALHWRGADGRERRWVGVTLPGMPALVVGSTGQIAWGFTNSYVRSFELLPLEPAGDGRWRGPDGREAPLQRQTHTLTVAGSAPQALELESSPWGPVERLDGRPHVRRWQAYRPDAVNLQLLALEDAADVPTALALAPRLGMPTQNQLLVDRQGHLAWTPAGPLLGEGPHPQLQDPADGRLWSANHRHLGGAGFERLGDGGYGAPGRAARVRERLRALDHPDEAALAAIALDDQAPMLQRWQALLLRRLDAAAPDSARAEYRRLIDAPLQARPDAVAYTLVRGLRTAALEAFNQALAPSLPQAGGDAKDFSLAALNPRWDEPVLRLYEEQPAAWRSGLPELLALVDAEMERLQQRHGRLADARWGETESIRVRHPLSAALPAWLGRHLDAPPQPMVGDTLTPRAQARSFGASERLVVAPGEEARGLFAMPGGPSGHPLSPFYLSDHADWAAGRFGPLLPGAPLHRLQLRP</sequence>
<gene>
    <name evidence="3" type="ORF">I7X39_01310</name>
</gene>
<dbReference type="RefSeq" id="WP_198109143.1">
    <property type="nucleotide sequence ID" value="NZ_JAEDAK010000001.1"/>
</dbReference>
<dbReference type="AlphaFoldDB" id="A0A931IZD0"/>
<dbReference type="InterPro" id="IPR023343">
    <property type="entry name" value="Penicillin_amidase_dom1"/>
</dbReference>
<dbReference type="GO" id="GO:0016811">
    <property type="term" value="F:hydrolase activity, acting on carbon-nitrogen (but not peptide) bonds, in linear amides"/>
    <property type="evidence" value="ECO:0007669"/>
    <property type="project" value="InterPro"/>
</dbReference>
<evidence type="ECO:0000256" key="2">
    <source>
        <dbReference type="PIRSR" id="PIRSR001227-1"/>
    </source>
</evidence>
<dbReference type="Gene3D" id="1.10.439.10">
    <property type="entry name" value="Penicillin Amidohydrolase, domain 1"/>
    <property type="match status" value="1"/>
</dbReference>
<dbReference type="Pfam" id="PF01804">
    <property type="entry name" value="Penicil_amidase"/>
    <property type="match status" value="2"/>
</dbReference>
<keyword evidence="4" id="KW-1185">Reference proteome</keyword>
<accession>A0A931IZD0</accession>
<name>A0A931IZD0_9BURK</name>
<dbReference type="PANTHER" id="PTHR34218">
    <property type="entry name" value="PEPTIDASE S45 PENICILLIN AMIDASE"/>
    <property type="match status" value="1"/>
</dbReference>
<dbReference type="Gene3D" id="3.60.20.10">
    <property type="entry name" value="Glutamine Phosphoribosylpyrophosphate, subunit 1, domain 1"/>
    <property type="match status" value="3"/>
</dbReference>
<dbReference type="EMBL" id="JAEDAK010000001">
    <property type="protein sequence ID" value="MBH9575531.1"/>
    <property type="molecule type" value="Genomic_DNA"/>
</dbReference>